<reference evidence="5" key="1">
    <citation type="submission" date="2015-11" db="EMBL/GenBank/DDBJ databases">
        <title>De novo transcriptome assembly of four potential Pierce s Disease insect vectors from Arizona vineyards.</title>
        <authorList>
            <person name="Tassone E.E."/>
        </authorList>
    </citation>
    <scope>NUCLEOTIDE SEQUENCE</scope>
</reference>
<name>A0A1B6HKR2_9HEMI</name>
<feature type="chain" id="PRO_5008584404" description="Hemocyanin N-terminal domain-containing protein" evidence="2">
    <location>
        <begin position="17"/>
        <end position="342"/>
    </location>
</feature>
<evidence type="ECO:0000256" key="2">
    <source>
        <dbReference type="SAM" id="SignalP"/>
    </source>
</evidence>
<dbReference type="GO" id="GO:0045735">
    <property type="term" value="F:nutrient reservoir activity"/>
    <property type="evidence" value="ECO:0007669"/>
    <property type="project" value="UniProtKB-KW"/>
</dbReference>
<dbReference type="SUPFAM" id="SSF48056">
    <property type="entry name" value="Di-copper centre-containing domain"/>
    <property type="match status" value="1"/>
</dbReference>
<dbReference type="Pfam" id="PF00372">
    <property type="entry name" value="Hemocyanin_M"/>
    <property type="match status" value="1"/>
</dbReference>
<feature type="non-terminal residue" evidence="5">
    <location>
        <position position="342"/>
    </location>
</feature>
<dbReference type="Pfam" id="PF03722">
    <property type="entry name" value="Hemocyanin_N"/>
    <property type="match status" value="1"/>
</dbReference>
<evidence type="ECO:0000259" key="3">
    <source>
        <dbReference type="Pfam" id="PF00372"/>
    </source>
</evidence>
<dbReference type="EMBL" id="GECU01032531">
    <property type="protein sequence ID" value="JAS75175.1"/>
    <property type="molecule type" value="Transcribed_RNA"/>
</dbReference>
<dbReference type="PRINTS" id="PR00187">
    <property type="entry name" value="HAEMOCYANIN"/>
</dbReference>
<feature type="domain" description="Hemocyanin N-terminal" evidence="4">
    <location>
        <begin position="25"/>
        <end position="143"/>
    </location>
</feature>
<dbReference type="SUPFAM" id="SSF48050">
    <property type="entry name" value="Hemocyanin, N-terminal domain"/>
    <property type="match status" value="1"/>
</dbReference>
<dbReference type="InterPro" id="IPR005204">
    <property type="entry name" value="Hemocyanin_N"/>
</dbReference>
<feature type="signal peptide" evidence="2">
    <location>
        <begin position="1"/>
        <end position="16"/>
    </location>
</feature>
<dbReference type="AlphaFoldDB" id="A0A1B6HKR2"/>
<accession>A0A1B6HKR2</accession>
<evidence type="ECO:0000259" key="4">
    <source>
        <dbReference type="Pfam" id="PF03722"/>
    </source>
</evidence>
<protein>
    <recommendedName>
        <fullName evidence="6">Hemocyanin N-terminal domain-containing protein</fullName>
    </recommendedName>
</protein>
<dbReference type="Gene3D" id="1.10.1280.10">
    <property type="entry name" value="Di-copper center containing domain from catechol oxidase"/>
    <property type="match status" value="1"/>
</dbReference>
<proteinExistence type="predicted"/>
<dbReference type="PANTHER" id="PTHR11511:SF5">
    <property type="entry name" value="FAT-BODY PROTEIN 1-RELATED"/>
    <property type="match status" value="1"/>
</dbReference>
<keyword evidence="1" id="KW-0758">Storage protein</keyword>
<keyword evidence="2" id="KW-0732">Signal</keyword>
<dbReference type="Gene3D" id="1.20.1370.10">
    <property type="entry name" value="Hemocyanin, N-terminal domain"/>
    <property type="match status" value="1"/>
</dbReference>
<sequence length="342" mass="39619">MKVTALLLCALGLTCANPVDPKLGEKQQNLLQLFVNAPQPNYNQQQQQLGNSFDLYNVNNFNNDYAVKQFQYAYKQGLLPRGQVFNYNNPNHLQQAIQLFDVFYFAKDYDTFYQVACWARDRVNEGQFVYALSVAIVKRHDTQAIALPPQSEVYPQLYINSRAIQQAQYYKQQGKKSAIVISNTTGFYYGNPGSGQSVDSHNGPHQFDSRISYFSEDKNLNQLFAFQQINYPNWFNELKYGYKWQKRNGERFYYYLQQLLARYNLERHANGLTPAKPFQFNENIQPGYNPQLSYYNGQAVPARPGNVDINNANFLFFQQLQTLDRRIADAIDSRQVKNVNGT</sequence>
<dbReference type="InterPro" id="IPR013788">
    <property type="entry name" value="Hemocyanin/hexamerin"/>
</dbReference>
<dbReference type="InterPro" id="IPR008922">
    <property type="entry name" value="Di-copper_centre_dom_sf"/>
</dbReference>
<evidence type="ECO:0000313" key="5">
    <source>
        <dbReference type="EMBL" id="JAS75175.1"/>
    </source>
</evidence>
<dbReference type="InterPro" id="IPR000896">
    <property type="entry name" value="Hemocyanin/hexamerin_mid_dom"/>
</dbReference>
<evidence type="ECO:0008006" key="6">
    <source>
        <dbReference type="Google" id="ProtNLM"/>
    </source>
</evidence>
<dbReference type="GO" id="GO:0005576">
    <property type="term" value="C:extracellular region"/>
    <property type="evidence" value="ECO:0007669"/>
    <property type="project" value="UniProtKB-ARBA"/>
</dbReference>
<dbReference type="PANTHER" id="PTHR11511">
    <property type="entry name" value="LARVAL STORAGE PROTEIN/PHENOLOXIDASE"/>
    <property type="match status" value="1"/>
</dbReference>
<feature type="domain" description="Hemocyanin middle" evidence="3">
    <location>
        <begin position="150"/>
        <end position="342"/>
    </location>
</feature>
<dbReference type="InterPro" id="IPR036697">
    <property type="entry name" value="Hemocyanin_N_sf"/>
</dbReference>
<organism evidence="5">
    <name type="scientific">Homalodisca liturata</name>
    <dbReference type="NCBI Taxonomy" id="320908"/>
    <lineage>
        <taxon>Eukaryota</taxon>
        <taxon>Metazoa</taxon>
        <taxon>Ecdysozoa</taxon>
        <taxon>Arthropoda</taxon>
        <taxon>Hexapoda</taxon>
        <taxon>Insecta</taxon>
        <taxon>Pterygota</taxon>
        <taxon>Neoptera</taxon>
        <taxon>Paraneoptera</taxon>
        <taxon>Hemiptera</taxon>
        <taxon>Auchenorrhyncha</taxon>
        <taxon>Membracoidea</taxon>
        <taxon>Cicadellidae</taxon>
        <taxon>Cicadellinae</taxon>
        <taxon>Proconiini</taxon>
        <taxon>Homalodisca</taxon>
    </lineage>
</organism>
<evidence type="ECO:0000256" key="1">
    <source>
        <dbReference type="ARBA" id="ARBA00022761"/>
    </source>
</evidence>
<gene>
    <name evidence="5" type="ORF">g.38469</name>
</gene>